<reference evidence="2" key="1">
    <citation type="submission" date="2016-11" db="UniProtKB">
        <authorList>
            <consortium name="WormBaseParasite"/>
        </authorList>
    </citation>
    <scope>IDENTIFICATION</scope>
</reference>
<sequence>MGTSLIPLVPISRDQSITHKVSIPSPIQNSSFKGNNYNSLSRSRKSFNGLPIPFADSSSVARVQPRTSKGITDLLSLNLVRSKPDLYIWTLFISQIAPPTKNGHAPPTTKSRKSFQSVNPNGVRFSPARLHSWWCPSVNFFKFQLSLHTPLDR</sequence>
<proteinExistence type="predicted"/>
<name>A0A1I7WD87_HETBA</name>
<dbReference type="AlphaFoldDB" id="A0A1I7WD87"/>
<evidence type="ECO:0000313" key="2">
    <source>
        <dbReference type="WBParaSite" id="Hba_02736"/>
    </source>
</evidence>
<evidence type="ECO:0000313" key="1">
    <source>
        <dbReference type="Proteomes" id="UP000095283"/>
    </source>
</evidence>
<dbReference type="Proteomes" id="UP000095283">
    <property type="component" value="Unplaced"/>
</dbReference>
<accession>A0A1I7WD87</accession>
<organism evidence="1 2">
    <name type="scientific">Heterorhabditis bacteriophora</name>
    <name type="common">Entomopathogenic nematode worm</name>
    <dbReference type="NCBI Taxonomy" id="37862"/>
    <lineage>
        <taxon>Eukaryota</taxon>
        <taxon>Metazoa</taxon>
        <taxon>Ecdysozoa</taxon>
        <taxon>Nematoda</taxon>
        <taxon>Chromadorea</taxon>
        <taxon>Rhabditida</taxon>
        <taxon>Rhabditina</taxon>
        <taxon>Rhabditomorpha</taxon>
        <taxon>Strongyloidea</taxon>
        <taxon>Heterorhabditidae</taxon>
        <taxon>Heterorhabditis</taxon>
    </lineage>
</organism>
<dbReference type="WBParaSite" id="Hba_02736">
    <property type="protein sequence ID" value="Hba_02736"/>
    <property type="gene ID" value="Hba_02736"/>
</dbReference>
<protein>
    <submittedName>
        <fullName evidence="2">Ovule protein</fullName>
    </submittedName>
</protein>
<keyword evidence="1" id="KW-1185">Reference proteome</keyword>